<evidence type="ECO:0000256" key="6">
    <source>
        <dbReference type="ARBA" id="ARBA00022694"/>
    </source>
</evidence>
<keyword evidence="1 10" id="KW-0963">Cytoplasm</keyword>
<comment type="caution">
    <text evidence="13">The sequence shown here is derived from an EMBL/GenBank/DDBJ whole genome shotgun (WGS) entry which is preliminary data.</text>
</comment>
<evidence type="ECO:0000256" key="4">
    <source>
        <dbReference type="ARBA" id="ARBA00022679"/>
    </source>
</evidence>
<evidence type="ECO:0000256" key="5">
    <source>
        <dbReference type="ARBA" id="ARBA00022691"/>
    </source>
</evidence>
<reference evidence="13 14" key="1">
    <citation type="submission" date="2022-10" db="EMBL/GenBank/DDBJ databases">
        <title>Aestuariibacter sp. AA17 isolated from Montipora capitata coral fragment.</title>
        <authorList>
            <person name="Emsley S.A."/>
            <person name="Pfannmuller K.M."/>
            <person name="Loughran R.M."/>
            <person name="Shlafstein M."/>
            <person name="Papke E."/>
            <person name="Saw J.H."/>
            <person name="Ushijima B."/>
            <person name="Videau P."/>
        </authorList>
    </citation>
    <scope>NUCLEOTIDE SEQUENCE [LARGE SCALE GENOMIC DNA]</scope>
    <source>
        <strain evidence="13 14">AA17</strain>
    </source>
</reference>
<dbReference type="Gene3D" id="3.50.50.60">
    <property type="entry name" value="FAD/NAD(P)-binding domain"/>
    <property type="match status" value="1"/>
</dbReference>
<dbReference type="InterPro" id="IPR008471">
    <property type="entry name" value="MnmC-like_methylTransf"/>
</dbReference>
<evidence type="ECO:0000256" key="9">
    <source>
        <dbReference type="ARBA" id="ARBA00023268"/>
    </source>
</evidence>
<evidence type="ECO:0000256" key="1">
    <source>
        <dbReference type="ARBA" id="ARBA00022490"/>
    </source>
</evidence>
<feature type="domain" description="FAD dependent oxidoreductase" evidence="11">
    <location>
        <begin position="268"/>
        <end position="640"/>
    </location>
</feature>
<keyword evidence="2 10" id="KW-0489">Methyltransferase</keyword>
<accession>A0ABT3A315</accession>
<feature type="region of interest" description="FAD-dependent cmnm(5)s(2)U34 oxidoreductase" evidence="10">
    <location>
        <begin position="271"/>
        <end position="674"/>
    </location>
</feature>
<evidence type="ECO:0000313" key="14">
    <source>
        <dbReference type="Proteomes" id="UP001652504"/>
    </source>
</evidence>
<dbReference type="PANTHER" id="PTHR13847:SF283">
    <property type="entry name" value="TRNA 5-METHYLAMINOMETHYL-2-THIOURIDINE BIOSYNTHESIS BIFUNCTIONAL PROTEIN MNMC"/>
    <property type="match status" value="1"/>
</dbReference>
<comment type="catalytic activity">
    <reaction evidence="10">
        <text>5-aminomethyl-2-thiouridine(34) in tRNA + S-adenosyl-L-methionine = 5-methylaminomethyl-2-thiouridine(34) in tRNA + S-adenosyl-L-homocysteine + H(+)</text>
        <dbReference type="Rhea" id="RHEA:19569"/>
        <dbReference type="Rhea" id="RHEA-COMP:10195"/>
        <dbReference type="Rhea" id="RHEA-COMP:10197"/>
        <dbReference type="ChEBI" id="CHEBI:15378"/>
        <dbReference type="ChEBI" id="CHEBI:57856"/>
        <dbReference type="ChEBI" id="CHEBI:59789"/>
        <dbReference type="ChEBI" id="CHEBI:74454"/>
        <dbReference type="ChEBI" id="CHEBI:74455"/>
        <dbReference type="EC" id="2.1.1.61"/>
    </reaction>
</comment>
<dbReference type="HAMAP" id="MF_01102">
    <property type="entry name" value="MnmC"/>
    <property type="match status" value="1"/>
</dbReference>
<dbReference type="EC" id="1.5.-.-" evidence="10"/>
<dbReference type="InterPro" id="IPR036188">
    <property type="entry name" value="FAD/NAD-bd_sf"/>
</dbReference>
<dbReference type="EC" id="2.1.1.61" evidence="10"/>
<comment type="function">
    <text evidence="10">Catalyzes the last two steps in the biosynthesis of 5-methylaminomethyl-2-thiouridine (mnm(5)s(2)U) at the wobble position (U34) in tRNA. Catalyzes the FAD-dependent demodification of cmnm(5)s(2)U34 to nm(5)s(2)U34, followed by the transfer of a methyl group from S-adenosyl-L-methionine to nm(5)s(2)U34, to form mnm(5)s(2)U34.</text>
</comment>
<dbReference type="InterPro" id="IPR017610">
    <property type="entry name" value="tRNA_S-uridine_synth_MnmC_C"/>
</dbReference>
<proteinExistence type="inferred from homology"/>
<dbReference type="Pfam" id="PF05430">
    <property type="entry name" value="Methyltransf_30"/>
    <property type="match status" value="1"/>
</dbReference>
<gene>
    <name evidence="10 13" type="primary">mnmC</name>
    <name evidence="13" type="ORF">OE749_00040</name>
</gene>
<protein>
    <recommendedName>
        <fullName evidence="10">tRNA 5-methylaminomethyl-2-thiouridine biosynthesis bifunctional protein MnmC</fullName>
        <shortName evidence="10">tRNA mnm(5)s(2)U biosynthesis bifunctional protein</shortName>
    </recommendedName>
    <domain>
        <recommendedName>
            <fullName evidence="10">tRNA (mnm(5)s(2)U34)-methyltransferase</fullName>
            <ecNumber evidence="10">2.1.1.61</ecNumber>
        </recommendedName>
    </domain>
    <domain>
        <recommendedName>
            <fullName evidence="10">FAD-dependent cmnm(5)s(2)U34 oxidoreductase</fullName>
            <ecNumber evidence="10">1.5.-.-</ecNumber>
        </recommendedName>
    </domain>
</protein>
<keyword evidence="8 10" id="KW-0560">Oxidoreductase</keyword>
<dbReference type="Gene3D" id="3.40.50.150">
    <property type="entry name" value="Vaccinia Virus protein VP39"/>
    <property type="match status" value="1"/>
</dbReference>
<dbReference type="NCBIfam" id="NF002481">
    <property type="entry name" value="PRK01747.1-2"/>
    <property type="match status" value="1"/>
</dbReference>
<organism evidence="13 14">
    <name type="scientific">Fluctibacter corallii</name>
    <dbReference type="NCBI Taxonomy" id="2984329"/>
    <lineage>
        <taxon>Bacteria</taxon>
        <taxon>Pseudomonadati</taxon>
        <taxon>Pseudomonadota</taxon>
        <taxon>Gammaproteobacteria</taxon>
        <taxon>Alteromonadales</taxon>
        <taxon>Alteromonadaceae</taxon>
        <taxon>Fluctibacter</taxon>
    </lineage>
</organism>
<sequence>MTISSANIQFNEQGTPVAVDFDDVYFSNVDGLAETNYVFLKNNGLPERWLNCESPQFVIAETGFGTGLNFLATVAAYRHLKKAHPNHTLPQLYYISTEKYPLTKKSLEEALARWSDFSDISLQLLQQYPSFLPGCHRMSFDDDAIVLDLWLGDVHDTLPQLSVNQHGLVNAWFLDGFAPSKNPQMWSDTLFENMARLTAPFGTFATFTAAGFVKRGLAAVGFNVEKRKGFGRKRDMLAGTMPEGQSRKNIEKAFYRHAANGNLQQANIAIVGAGLAGANVAYALARKGLASTVFGKQNEVADAASGNTQGGFYPQLGTTFSIASALQAHGFVYAKRLYQQLLQQHAHFPHQWCGVLLPAYTEDVREKYSKLIGNHTWPIDLVRRVAPPEAQDIAGIDMPYCGLFIEQGGWLSPKGLVSVLMSEAKRKVGTAFSGNATLVNLARDGQQWKLQWQHGEETRADIVILATGAESLNLPVFSELPLGITRGQVEFIPTSETLSGLNTVLCHKGYMTPKYDERHALGSTYFKGDPHCQYRYEEQQHNIATHQTAMAKCDWVDALKGDATGRAATRCNVPDHIPLMGSLFDAEEQRNQYQTIHKTGFKSHNHSRFGMAKSLENLYTLTALGSRGLTTAPLLAEALVSQITASPIPLPVNVLNALSPNRFLIRALSKNEAQ</sequence>
<feature type="region of interest" description="tRNA (mnm(5)s(2)U34)-methyltransferase" evidence="10">
    <location>
        <begin position="1"/>
        <end position="242"/>
    </location>
</feature>
<dbReference type="Proteomes" id="UP001652504">
    <property type="component" value="Unassembled WGS sequence"/>
</dbReference>
<keyword evidence="7 10" id="KW-0274">FAD</keyword>
<evidence type="ECO:0000256" key="7">
    <source>
        <dbReference type="ARBA" id="ARBA00022827"/>
    </source>
</evidence>
<dbReference type="InterPro" id="IPR006076">
    <property type="entry name" value="FAD-dep_OxRdtase"/>
</dbReference>
<comment type="similarity">
    <text evidence="10">In the C-terminal section; belongs to the DAO family.</text>
</comment>
<keyword evidence="4 10" id="KW-0808">Transferase</keyword>
<keyword evidence="14" id="KW-1185">Reference proteome</keyword>
<evidence type="ECO:0000259" key="12">
    <source>
        <dbReference type="Pfam" id="PF05430"/>
    </source>
</evidence>
<dbReference type="PANTHER" id="PTHR13847">
    <property type="entry name" value="SARCOSINE DEHYDROGENASE-RELATED"/>
    <property type="match status" value="1"/>
</dbReference>
<evidence type="ECO:0000256" key="10">
    <source>
        <dbReference type="HAMAP-Rule" id="MF_01102"/>
    </source>
</evidence>
<evidence type="ECO:0000256" key="3">
    <source>
        <dbReference type="ARBA" id="ARBA00022630"/>
    </source>
</evidence>
<dbReference type="SUPFAM" id="SSF51905">
    <property type="entry name" value="FAD/NAD(P)-binding domain"/>
    <property type="match status" value="1"/>
</dbReference>
<keyword evidence="6 10" id="KW-0819">tRNA processing</keyword>
<keyword evidence="3 10" id="KW-0285">Flavoprotein</keyword>
<evidence type="ECO:0000256" key="8">
    <source>
        <dbReference type="ARBA" id="ARBA00023002"/>
    </source>
</evidence>
<keyword evidence="9 10" id="KW-0511">Multifunctional enzyme</keyword>
<feature type="domain" description="MnmC-like methyltransferase" evidence="12">
    <location>
        <begin position="117"/>
        <end position="241"/>
    </location>
</feature>
<dbReference type="Gene3D" id="3.30.9.10">
    <property type="entry name" value="D-Amino Acid Oxidase, subunit A, domain 2"/>
    <property type="match status" value="1"/>
</dbReference>
<dbReference type="InterPro" id="IPR023032">
    <property type="entry name" value="tRNA_MAMT_biosynth_bifunc_MnmC"/>
</dbReference>
<name>A0ABT3A315_9ALTE</name>
<evidence type="ECO:0000256" key="2">
    <source>
        <dbReference type="ARBA" id="ARBA00022603"/>
    </source>
</evidence>
<comment type="similarity">
    <text evidence="10">In the N-terminal section; belongs to the methyltransferase superfamily. tRNA (mnm(5)s(2)U34)-methyltransferase family.</text>
</comment>
<dbReference type="NCBIfam" id="NF033855">
    <property type="entry name" value="tRNA_MNMC2"/>
    <property type="match status" value="1"/>
</dbReference>
<dbReference type="InterPro" id="IPR029063">
    <property type="entry name" value="SAM-dependent_MTases_sf"/>
</dbReference>
<comment type="subcellular location">
    <subcellularLocation>
        <location evidence="10">Cytoplasm</location>
    </subcellularLocation>
</comment>
<evidence type="ECO:0000259" key="11">
    <source>
        <dbReference type="Pfam" id="PF01266"/>
    </source>
</evidence>
<evidence type="ECO:0000313" key="13">
    <source>
        <dbReference type="EMBL" id="MCV2883083.1"/>
    </source>
</evidence>
<dbReference type="RefSeq" id="WP_263710292.1">
    <property type="nucleotide sequence ID" value="NZ_JAOWKX010000001.1"/>
</dbReference>
<dbReference type="InterPro" id="IPR047785">
    <property type="entry name" value="tRNA_MNMC2"/>
</dbReference>
<dbReference type="Pfam" id="PF01266">
    <property type="entry name" value="DAO"/>
    <property type="match status" value="1"/>
</dbReference>
<dbReference type="NCBIfam" id="TIGR03197">
    <property type="entry name" value="MnmC_Cterm"/>
    <property type="match status" value="1"/>
</dbReference>
<comment type="cofactor">
    <cofactor evidence="10">
        <name>FAD</name>
        <dbReference type="ChEBI" id="CHEBI:57692"/>
    </cofactor>
</comment>
<keyword evidence="5 10" id="KW-0949">S-adenosyl-L-methionine</keyword>
<dbReference type="EMBL" id="JAOWKX010000001">
    <property type="protein sequence ID" value="MCV2883083.1"/>
    <property type="molecule type" value="Genomic_DNA"/>
</dbReference>